<dbReference type="PANTHER" id="PTHR37309">
    <property type="entry name" value="SLR0284 PROTEIN"/>
    <property type="match status" value="1"/>
</dbReference>
<keyword evidence="1" id="KW-1133">Transmembrane helix</keyword>
<proteinExistence type="predicted"/>
<dbReference type="Proteomes" id="UP001501585">
    <property type="component" value="Unassembled WGS sequence"/>
</dbReference>
<feature type="transmembrane region" description="Helical" evidence="1">
    <location>
        <begin position="52"/>
        <end position="69"/>
    </location>
</feature>
<feature type="transmembrane region" description="Helical" evidence="1">
    <location>
        <begin position="119"/>
        <end position="137"/>
    </location>
</feature>
<keyword evidence="1" id="KW-0472">Membrane</keyword>
<sequence>MPTVEFAYLPVRGNIESVSIIIRILVNAIALWAAVFLIDGINVAATDTADQIIVYLAVGVIFGLVNAVIKPIVKTVGCAFYVLTLGLVALVVNALLLMLTEWVAGLFDLPFTIDGFWPAFWGAIVIAVVSWLLSLFLPDGED</sequence>
<evidence type="ECO:0000313" key="3">
    <source>
        <dbReference type="Proteomes" id="UP001501585"/>
    </source>
</evidence>
<evidence type="ECO:0000256" key="1">
    <source>
        <dbReference type="SAM" id="Phobius"/>
    </source>
</evidence>
<reference evidence="2 3" key="1">
    <citation type="journal article" date="2019" name="Int. J. Syst. Evol. Microbiol.">
        <title>The Global Catalogue of Microorganisms (GCM) 10K type strain sequencing project: providing services to taxonomists for standard genome sequencing and annotation.</title>
        <authorList>
            <consortium name="The Broad Institute Genomics Platform"/>
            <consortium name="The Broad Institute Genome Sequencing Center for Infectious Disease"/>
            <person name="Wu L."/>
            <person name="Ma J."/>
        </authorList>
    </citation>
    <scope>NUCLEOTIDE SEQUENCE [LARGE SCALE GENOMIC DNA]</scope>
    <source>
        <strain evidence="2 3">JCM 15313</strain>
    </source>
</reference>
<feature type="transmembrane region" description="Helical" evidence="1">
    <location>
        <begin position="76"/>
        <end position="99"/>
    </location>
</feature>
<dbReference type="InterPro" id="IPR007165">
    <property type="entry name" value="Phage_holin_4_2"/>
</dbReference>
<dbReference type="EMBL" id="BAAAPC010000013">
    <property type="protein sequence ID" value="GAA2002066.1"/>
    <property type="molecule type" value="Genomic_DNA"/>
</dbReference>
<feature type="transmembrane region" description="Helical" evidence="1">
    <location>
        <begin position="20"/>
        <end position="40"/>
    </location>
</feature>
<name>A0ABN2T8X0_9ACTN</name>
<accession>A0ABN2T8X0</accession>
<dbReference type="PANTHER" id="PTHR37309:SF1">
    <property type="entry name" value="SLR0284 PROTEIN"/>
    <property type="match status" value="1"/>
</dbReference>
<evidence type="ECO:0000313" key="2">
    <source>
        <dbReference type="EMBL" id="GAA2002066.1"/>
    </source>
</evidence>
<protein>
    <submittedName>
        <fullName evidence="2">Phage holin family protein</fullName>
    </submittedName>
</protein>
<keyword evidence="1" id="KW-0812">Transmembrane</keyword>
<organism evidence="2 3">
    <name type="scientific">Nocardiopsis rhodophaea</name>
    <dbReference type="NCBI Taxonomy" id="280238"/>
    <lineage>
        <taxon>Bacteria</taxon>
        <taxon>Bacillati</taxon>
        <taxon>Actinomycetota</taxon>
        <taxon>Actinomycetes</taxon>
        <taxon>Streptosporangiales</taxon>
        <taxon>Nocardiopsidaceae</taxon>
        <taxon>Nocardiopsis</taxon>
    </lineage>
</organism>
<comment type="caution">
    <text evidence="2">The sequence shown here is derived from an EMBL/GenBank/DDBJ whole genome shotgun (WGS) entry which is preliminary data.</text>
</comment>
<keyword evidence="3" id="KW-1185">Reference proteome</keyword>
<gene>
    <name evidence="2" type="ORF">GCM10009799_31530</name>
</gene>
<dbReference type="Pfam" id="PF04020">
    <property type="entry name" value="Phage_holin_4_2"/>
    <property type="match status" value="1"/>
</dbReference>